<protein>
    <recommendedName>
        <fullName evidence="4">Periplasmic binding protein domain-containing protein</fullName>
    </recommendedName>
</protein>
<dbReference type="PANTHER" id="PTHR46847">
    <property type="entry name" value="D-ALLOSE-BINDING PERIPLASMIC PROTEIN-RELATED"/>
    <property type="match status" value="1"/>
</dbReference>
<dbReference type="EMBL" id="BARS01044729">
    <property type="protein sequence ID" value="GAG39285.1"/>
    <property type="molecule type" value="Genomic_DNA"/>
</dbReference>
<evidence type="ECO:0000256" key="1">
    <source>
        <dbReference type="ARBA" id="ARBA00004196"/>
    </source>
</evidence>
<dbReference type="Pfam" id="PF13407">
    <property type="entry name" value="Peripla_BP_4"/>
    <property type="match status" value="1"/>
</dbReference>
<feature type="non-terminal residue" evidence="5">
    <location>
        <position position="1"/>
    </location>
</feature>
<comment type="similarity">
    <text evidence="2">Belongs to the bacterial solute-binding protein 2 family.</text>
</comment>
<feature type="non-terminal residue" evidence="5">
    <location>
        <position position="248"/>
    </location>
</feature>
<reference evidence="5" key="1">
    <citation type="journal article" date="2014" name="Front. Microbiol.">
        <title>High frequency of phylogenetically diverse reductive dehalogenase-homologous genes in deep subseafloor sedimentary metagenomes.</title>
        <authorList>
            <person name="Kawai M."/>
            <person name="Futagami T."/>
            <person name="Toyoda A."/>
            <person name="Takaki Y."/>
            <person name="Nishi S."/>
            <person name="Hori S."/>
            <person name="Arai W."/>
            <person name="Tsubouchi T."/>
            <person name="Morono Y."/>
            <person name="Uchiyama I."/>
            <person name="Ito T."/>
            <person name="Fujiyama A."/>
            <person name="Inagaki F."/>
            <person name="Takami H."/>
        </authorList>
    </citation>
    <scope>NUCLEOTIDE SEQUENCE</scope>
    <source>
        <strain evidence="5">Expedition CK06-06</strain>
    </source>
</reference>
<comment type="caution">
    <text evidence="5">The sequence shown here is derived from an EMBL/GenBank/DDBJ whole genome shotgun (WGS) entry which is preliminary data.</text>
</comment>
<dbReference type="InterPro" id="IPR025997">
    <property type="entry name" value="SBP_2_dom"/>
</dbReference>
<evidence type="ECO:0000256" key="3">
    <source>
        <dbReference type="ARBA" id="ARBA00022729"/>
    </source>
</evidence>
<dbReference type="PANTHER" id="PTHR46847:SF1">
    <property type="entry name" value="D-ALLOSE-BINDING PERIPLASMIC PROTEIN-RELATED"/>
    <property type="match status" value="1"/>
</dbReference>
<proteinExistence type="inferred from homology"/>
<dbReference type="SUPFAM" id="SSF53822">
    <property type="entry name" value="Periplasmic binding protein-like I"/>
    <property type="match status" value="1"/>
</dbReference>
<evidence type="ECO:0000259" key="4">
    <source>
        <dbReference type="Pfam" id="PF13407"/>
    </source>
</evidence>
<dbReference type="GO" id="GO:0030313">
    <property type="term" value="C:cell envelope"/>
    <property type="evidence" value="ECO:0007669"/>
    <property type="project" value="UniProtKB-SubCell"/>
</dbReference>
<feature type="domain" description="Periplasmic binding protein" evidence="4">
    <location>
        <begin position="4"/>
        <end position="235"/>
    </location>
</feature>
<keyword evidence="3" id="KW-0732">Signal</keyword>
<dbReference type="Gene3D" id="3.40.50.2300">
    <property type="match status" value="2"/>
</dbReference>
<evidence type="ECO:0000313" key="5">
    <source>
        <dbReference type="EMBL" id="GAG39285.1"/>
    </source>
</evidence>
<evidence type="ECO:0000256" key="2">
    <source>
        <dbReference type="ARBA" id="ARBA00007639"/>
    </source>
</evidence>
<dbReference type="GO" id="GO:0030246">
    <property type="term" value="F:carbohydrate binding"/>
    <property type="evidence" value="ECO:0007669"/>
    <property type="project" value="UniProtKB-ARBA"/>
</dbReference>
<dbReference type="AlphaFoldDB" id="X0X8B4"/>
<sequence length="248" mass="26080">HKYGWKWGGERLGVKTTYVGPAEYDLNAMVAAFDQAIAKQPKGIVVFAVEQVLIPSINKAAAAGIPVVTILGDLPNSKRLAFVGSHQYTLGFLGGQKLAQALGGKGKVAVLSIPGVGMFDDRENGFRAAFKEFAGISVVQVGDTKADTVTAINVAKSIMLRHPDLAGFACTDSTGGIGSATAAEEIGKAGTVKIISMDRNSDVLQKIQKGVITGTVVQNDASMAFWALQVLYNHVHNQVPLTSNNQVA</sequence>
<gene>
    <name evidence="5" type="ORF">S01H1_67523</name>
</gene>
<accession>X0X8B4</accession>
<comment type="subcellular location">
    <subcellularLocation>
        <location evidence="1">Cell envelope</location>
    </subcellularLocation>
</comment>
<organism evidence="5">
    <name type="scientific">marine sediment metagenome</name>
    <dbReference type="NCBI Taxonomy" id="412755"/>
    <lineage>
        <taxon>unclassified sequences</taxon>
        <taxon>metagenomes</taxon>
        <taxon>ecological metagenomes</taxon>
    </lineage>
</organism>
<dbReference type="InterPro" id="IPR028082">
    <property type="entry name" value="Peripla_BP_I"/>
</dbReference>
<name>X0X8B4_9ZZZZ</name>